<sequence length="270" mass="30394">MEGRSSKRQRPSEQPSNNKPEEKVTEAKPAPNPPQPSEQPSNNKPEEKPGPAPNPPRPSEQPSNNKPCEEPSNNKPEEKPGPAPTPPRPSEQPSNNKPEEKQQLPEYYEAIVRDADSLINKSSVENLLEQLHAGITLNHKRKYWVDKKSNKCFMVYGRDLSISWAEDDRNWLWPSLQETSGFVIDAAELINECWLEVHGKFKTTKLSPGTLSEVVFVVKLKSSADGWDVPVNFRASPEKPGDMEFSMYKYDSGKWKGGLVIKGVTIRPKN</sequence>
<dbReference type="AlphaFoldDB" id="A0AAD4VVX0"/>
<dbReference type="InterPro" id="IPR052147">
    <property type="entry name" value="PP2-like/Lectin"/>
</dbReference>
<proteinExistence type="predicted"/>
<feature type="compositionally biased region" description="Low complexity" evidence="1">
    <location>
        <begin position="60"/>
        <end position="74"/>
    </location>
</feature>
<feature type="region of interest" description="Disordered" evidence="1">
    <location>
        <begin position="1"/>
        <end position="102"/>
    </location>
</feature>
<organism evidence="2 3">
    <name type="scientific">Prunus dulcis</name>
    <name type="common">Almond</name>
    <name type="synonym">Amygdalus dulcis</name>
    <dbReference type="NCBI Taxonomy" id="3755"/>
    <lineage>
        <taxon>Eukaryota</taxon>
        <taxon>Viridiplantae</taxon>
        <taxon>Streptophyta</taxon>
        <taxon>Embryophyta</taxon>
        <taxon>Tracheophyta</taxon>
        <taxon>Spermatophyta</taxon>
        <taxon>Magnoliopsida</taxon>
        <taxon>eudicotyledons</taxon>
        <taxon>Gunneridae</taxon>
        <taxon>Pentapetalae</taxon>
        <taxon>rosids</taxon>
        <taxon>fabids</taxon>
        <taxon>Rosales</taxon>
        <taxon>Rosaceae</taxon>
        <taxon>Amygdaloideae</taxon>
        <taxon>Amygdaleae</taxon>
        <taxon>Prunus</taxon>
    </lineage>
</organism>
<protein>
    <submittedName>
        <fullName evidence="2">Uncharacterized protein</fullName>
    </submittedName>
</protein>
<dbReference type="Pfam" id="PF14299">
    <property type="entry name" value="PP2"/>
    <property type="match status" value="2"/>
</dbReference>
<keyword evidence="3" id="KW-1185">Reference proteome</keyword>
<dbReference type="PANTHER" id="PTHR48478">
    <property type="entry name" value="LECTIN-LIKE"/>
    <property type="match status" value="1"/>
</dbReference>
<dbReference type="InterPro" id="IPR025886">
    <property type="entry name" value="PP2-like"/>
</dbReference>
<dbReference type="PANTHER" id="PTHR48478:SF1">
    <property type="entry name" value="LECTIN-LIKE"/>
    <property type="match status" value="1"/>
</dbReference>
<comment type="caution">
    <text evidence="2">The sequence shown here is derived from an EMBL/GenBank/DDBJ whole genome shotgun (WGS) entry which is preliminary data.</text>
</comment>
<evidence type="ECO:0000313" key="3">
    <source>
        <dbReference type="Proteomes" id="UP001054821"/>
    </source>
</evidence>
<gene>
    <name evidence="2" type="ORF">L3X38_022399</name>
</gene>
<feature type="compositionally biased region" description="Pro residues" evidence="1">
    <location>
        <begin position="81"/>
        <end position="90"/>
    </location>
</feature>
<dbReference type="Proteomes" id="UP001054821">
    <property type="component" value="Chromosome 4"/>
</dbReference>
<accession>A0AAD4VVX0</accession>
<dbReference type="EMBL" id="JAJFAZ020000004">
    <property type="protein sequence ID" value="KAI5332270.1"/>
    <property type="molecule type" value="Genomic_DNA"/>
</dbReference>
<dbReference type="GO" id="GO:0030246">
    <property type="term" value="F:carbohydrate binding"/>
    <property type="evidence" value="ECO:0007669"/>
    <property type="project" value="InterPro"/>
</dbReference>
<name>A0AAD4VVX0_PRUDU</name>
<reference evidence="2 3" key="1">
    <citation type="journal article" date="2022" name="G3 (Bethesda)">
        <title>Whole-genome sequence and methylome profiling of the almond [Prunus dulcis (Mill.) D.A. Webb] cultivar 'Nonpareil'.</title>
        <authorList>
            <person name="D'Amico-Willman K.M."/>
            <person name="Ouma W.Z."/>
            <person name="Meulia T."/>
            <person name="Sideli G.M."/>
            <person name="Gradziel T.M."/>
            <person name="Fresnedo-Ramirez J."/>
        </authorList>
    </citation>
    <scope>NUCLEOTIDE SEQUENCE [LARGE SCALE GENOMIC DNA]</scope>
    <source>
        <strain evidence="2">Clone GOH B32 T37-40</strain>
    </source>
</reference>
<evidence type="ECO:0000313" key="2">
    <source>
        <dbReference type="EMBL" id="KAI5332270.1"/>
    </source>
</evidence>
<feature type="compositionally biased region" description="Pro residues" evidence="1">
    <location>
        <begin position="50"/>
        <end position="59"/>
    </location>
</feature>
<evidence type="ECO:0000256" key="1">
    <source>
        <dbReference type="SAM" id="MobiDB-lite"/>
    </source>
</evidence>